<dbReference type="Proteomes" id="UP000199203">
    <property type="component" value="Unassembled WGS sequence"/>
</dbReference>
<dbReference type="SUPFAM" id="SSF55729">
    <property type="entry name" value="Acyl-CoA N-acyltransferases (Nat)"/>
    <property type="match status" value="1"/>
</dbReference>
<organism evidence="1 2">
    <name type="scientific">Epilithonimonas hungarica</name>
    <dbReference type="NCBI Taxonomy" id="454006"/>
    <lineage>
        <taxon>Bacteria</taxon>
        <taxon>Pseudomonadati</taxon>
        <taxon>Bacteroidota</taxon>
        <taxon>Flavobacteriia</taxon>
        <taxon>Flavobacteriales</taxon>
        <taxon>Weeksellaceae</taxon>
        <taxon>Chryseobacterium group</taxon>
        <taxon>Epilithonimonas</taxon>
    </lineage>
</organism>
<evidence type="ECO:0000313" key="1">
    <source>
        <dbReference type="EMBL" id="SDG07614.1"/>
    </source>
</evidence>
<name>A0A1G7RA99_9FLAO</name>
<keyword evidence="2" id="KW-1185">Reference proteome</keyword>
<evidence type="ECO:0008006" key="3">
    <source>
        <dbReference type="Google" id="ProtNLM"/>
    </source>
</evidence>
<sequence>MIKRLKYQDIDFDKYNRCIENSVQKKFYAERFFLDISTDKNWELLIYNDYEAVMPVPFVKKMGMKIVHNPKLCQQLGVFSETDLRDVNDKLHDYLTKNYVIRYYTYNDANSFSKPLKRRNNFLIFPDKYETVRQKYSPKRKRKLRLDQEVLDNSEIVKNFDLQSIKEFIRSTGLGADTKDMEQFINLFSKFYLNDKLDFYGFFYHQKLINMIAVYREKYSLALLGTYNEREYVKLSGSSYLIDKVISENIETKIFDFEGSEIPAVEEFFRGFRPELRPYPCIQNSKKEVLKQIIKKILFLN</sequence>
<gene>
    <name evidence="1" type="ORF">SAMN05421825_2608</name>
</gene>
<dbReference type="InterPro" id="IPR016181">
    <property type="entry name" value="Acyl_CoA_acyltransferase"/>
</dbReference>
<dbReference type="STRING" id="454006.SAMN05421825_2608"/>
<dbReference type="EMBL" id="FNBH01000003">
    <property type="protein sequence ID" value="SDG07614.1"/>
    <property type="molecule type" value="Genomic_DNA"/>
</dbReference>
<evidence type="ECO:0000313" key="2">
    <source>
        <dbReference type="Proteomes" id="UP000199203"/>
    </source>
</evidence>
<protein>
    <recommendedName>
        <fullName evidence="3">BioF2-like acetyltransferase domain-containing protein</fullName>
    </recommendedName>
</protein>
<dbReference type="RefSeq" id="WP_089873872.1">
    <property type="nucleotide sequence ID" value="NZ_FNBH01000003.1"/>
</dbReference>
<reference evidence="2" key="1">
    <citation type="submission" date="2016-10" db="EMBL/GenBank/DDBJ databases">
        <authorList>
            <person name="Varghese N."/>
            <person name="Submissions S."/>
        </authorList>
    </citation>
    <scope>NUCLEOTIDE SEQUENCE [LARGE SCALE GENOMIC DNA]</scope>
    <source>
        <strain evidence="2">DSM 19684</strain>
    </source>
</reference>
<dbReference type="OrthoDB" id="1113003at2"/>
<proteinExistence type="predicted"/>
<accession>A0A1G7RA99</accession>
<dbReference type="AlphaFoldDB" id="A0A1G7RA99"/>